<dbReference type="GO" id="GO:0006688">
    <property type="term" value="P:glycosphingolipid biosynthetic process"/>
    <property type="evidence" value="ECO:0007669"/>
    <property type="project" value="TreeGrafter"/>
</dbReference>
<evidence type="ECO:0000256" key="5">
    <source>
        <dbReference type="ARBA" id="ARBA00023034"/>
    </source>
</evidence>
<dbReference type="AlphaFoldDB" id="T1HGL8"/>
<comment type="similarity">
    <text evidence="2">Belongs to the glycosyltransferase 32 family.</text>
</comment>
<keyword evidence="4" id="KW-0808">Transferase</keyword>
<evidence type="ECO:0000313" key="8">
    <source>
        <dbReference type="EnsemblMetazoa" id="RPRC003191-PA"/>
    </source>
</evidence>
<dbReference type="GO" id="GO:0016758">
    <property type="term" value="F:hexosyltransferase activity"/>
    <property type="evidence" value="ECO:0007669"/>
    <property type="project" value="TreeGrafter"/>
</dbReference>
<dbReference type="GeneID" id="141458042"/>
<dbReference type="Gene3D" id="3.90.550.20">
    <property type="match status" value="1"/>
</dbReference>
<organism evidence="8 9">
    <name type="scientific">Rhodnius prolixus</name>
    <name type="common">Triatomid bug</name>
    <dbReference type="NCBI Taxonomy" id="13249"/>
    <lineage>
        <taxon>Eukaryota</taxon>
        <taxon>Metazoa</taxon>
        <taxon>Ecdysozoa</taxon>
        <taxon>Arthropoda</taxon>
        <taxon>Hexapoda</taxon>
        <taxon>Insecta</taxon>
        <taxon>Pterygota</taxon>
        <taxon>Neoptera</taxon>
        <taxon>Paraneoptera</taxon>
        <taxon>Hemiptera</taxon>
        <taxon>Heteroptera</taxon>
        <taxon>Panheteroptera</taxon>
        <taxon>Cimicomorpha</taxon>
        <taxon>Reduviidae</taxon>
        <taxon>Triatominae</taxon>
        <taxon>Rhodnius</taxon>
    </lineage>
</organism>
<dbReference type="RefSeq" id="XP_073991679.1">
    <property type="nucleotide sequence ID" value="XM_074135578.1"/>
</dbReference>
<evidence type="ECO:0000256" key="2">
    <source>
        <dbReference type="ARBA" id="ARBA00009003"/>
    </source>
</evidence>
<keyword evidence="9" id="KW-1185">Reference proteome</keyword>
<dbReference type="GO" id="GO:0000139">
    <property type="term" value="C:Golgi membrane"/>
    <property type="evidence" value="ECO:0007669"/>
    <property type="project" value="UniProtKB-SubCell"/>
</dbReference>
<dbReference type="STRING" id="13249.T1HGL8"/>
<sequence>MQYFRPIVNNKILKLCIILLILVGTIYYWNEISSASSSKFHVEENMELAELYIKKHLIPDKRNLFFIETSCAINNTVTSSGMKINRRQACSIYSTAVLNPSRQIILYHSCPLHNDFYERSTEFNKYLLDLPNFFIFHAKLEDLMKGTCVGHVFEDLQRSNFPVEHAADITRLLMVYKYGGAYLDLDFVSIKPFVDLPKNFIVAEANSSLSNGVFQFEAQGKGHEFVKEMLIDLAYNYNGIVWAANGPQLFMRTYRKFCNYSENVLLTPITSPCGISVTSSKLFFPVHFSNWKWFFYPYKSETVVELLIKDSVAVHFWNFLSKNEIVKIGEHCAYETIAAKHCKNILMNTSTF</sequence>
<evidence type="ECO:0000256" key="3">
    <source>
        <dbReference type="ARBA" id="ARBA00022676"/>
    </source>
</evidence>
<keyword evidence="5" id="KW-0333">Golgi apparatus</keyword>
<keyword evidence="3" id="KW-0328">Glycosyltransferase</keyword>
<dbReference type="RefSeq" id="XP_073991669.1">
    <property type="nucleotide sequence ID" value="XM_074135568.1"/>
</dbReference>
<dbReference type="EnsemblMetazoa" id="RPRC003191-RA">
    <property type="protein sequence ID" value="RPRC003191-PA"/>
    <property type="gene ID" value="RPRC003191"/>
</dbReference>
<dbReference type="HOGENOM" id="CLU_049512_0_0_1"/>
<dbReference type="RefSeq" id="XP_073991690.1">
    <property type="nucleotide sequence ID" value="XM_074135589.1"/>
</dbReference>
<dbReference type="InterPro" id="IPR051981">
    <property type="entry name" value="Glycosyltransf_32"/>
</dbReference>
<accession>T1HGL8</accession>
<dbReference type="Pfam" id="PF04488">
    <property type="entry name" value="Gly_transf_sug"/>
    <property type="match status" value="1"/>
</dbReference>
<protein>
    <submittedName>
        <fullName evidence="8">Alpha-1,4-N-acetylglucosaminyltransferase</fullName>
    </submittedName>
</protein>
<dbReference type="PANTHER" id="PTHR12042:SF21">
    <property type="entry name" value="ALPHA1,4-GALACTOSYLTRANSFERASE 1-RELATED"/>
    <property type="match status" value="1"/>
</dbReference>
<dbReference type="OMA" id="NIMRDER"/>
<comment type="subcellular location">
    <subcellularLocation>
        <location evidence="1">Golgi apparatus membrane</location>
        <topology evidence="1">Single-pass type II membrane protein</topology>
    </subcellularLocation>
</comment>
<feature type="domain" description="Alpha 1,4-glycosyltransferase" evidence="7">
    <location>
        <begin position="219"/>
        <end position="346"/>
    </location>
</feature>
<dbReference type="VEuPathDB" id="VectorBase:RPRC003191"/>
<dbReference type="Proteomes" id="UP000015103">
    <property type="component" value="Unassembled WGS sequence"/>
</dbReference>
<name>T1HGL8_RHOPR</name>
<evidence type="ECO:0000256" key="6">
    <source>
        <dbReference type="ARBA" id="ARBA00023136"/>
    </source>
</evidence>
<dbReference type="Pfam" id="PF04572">
    <property type="entry name" value="Gb3_synth"/>
    <property type="match status" value="1"/>
</dbReference>
<dbReference type="InParanoid" id="T1HGL8"/>
<dbReference type="InterPro" id="IPR007652">
    <property type="entry name" value="A1-4-GlycosylTfrase_dom"/>
</dbReference>
<evidence type="ECO:0000313" key="9">
    <source>
        <dbReference type="Proteomes" id="UP000015103"/>
    </source>
</evidence>
<evidence type="ECO:0000256" key="4">
    <source>
        <dbReference type="ARBA" id="ARBA00022679"/>
    </source>
</evidence>
<dbReference type="eggNOG" id="KOG1928">
    <property type="taxonomic scope" value="Eukaryota"/>
</dbReference>
<dbReference type="PANTHER" id="PTHR12042">
    <property type="entry name" value="LACTOSYLCERAMIDE 4-ALPHA-GALACTOSYLTRANSFERASE ALPHA- 1,4-GALACTOSYLTRANSFERASE"/>
    <property type="match status" value="1"/>
</dbReference>
<dbReference type="InterPro" id="IPR029044">
    <property type="entry name" value="Nucleotide-diphossugar_trans"/>
</dbReference>
<keyword evidence="6" id="KW-0472">Membrane</keyword>
<dbReference type="RefSeq" id="XP_073991702.1">
    <property type="nucleotide sequence ID" value="XM_074135601.1"/>
</dbReference>
<evidence type="ECO:0000256" key="1">
    <source>
        <dbReference type="ARBA" id="ARBA00004323"/>
    </source>
</evidence>
<proteinExistence type="inferred from homology"/>
<dbReference type="RefSeq" id="XP_073991696.1">
    <property type="nucleotide sequence ID" value="XM_074135595.1"/>
</dbReference>
<reference evidence="8" key="1">
    <citation type="submission" date="2015-05" db="UniProtKB">
        <authorList>
            <consortium name="EnsemblMetazoa"/>
        </authorList>
    </citation>
    <scope>IDENTIFICATION</scope>
</reference>
<dbReference type="SUPFAM" id="SSF53448">
    <property type="entry name" value="Nucleotide-diphospho-sugar transferases"/>
    <property type="match status" value="1"/>
</dbReference>
<evidence type="ECO:0000259" key="7">
    <source>
        <dbReference type="Pfam" id="PF04572"/>
    </source>
</evidence>
<dbReference type="EMBL" id="ACPB03021278">
    <property type="status" value="NOT_ANNOTATED_CDS"/>
    <property type="molecule type" value="Genomic_DNA"/>
</dbReference>
<dbReference type="InterPro" id="IPR007577">
    <property type="entry name" value="GlycoTrfase_DXD_sugar-bd_CS"/>
</dbReference>